<accession>A0A0G0BYU6</accession>
<keyword evidence="7 10" id="KW-0472">Membrane</keyword>
<feature type="domain" description="Glycosyl transferase family 28 C-terminal" evidence="12">
    <location>
        <begin position="185"/>
        <end position="356"/>
    </location>
</feature>
<feature type="domain" description="Glycosyltransferase family 28 N-terminal" evidence="11">
    <location>
        <begin position="4"/>
        <end position="146"/>
    </location>
</feature>
<comment type="caution">
    <text evidence="10">Lacks conserved residue(s) required for the propagation of feature annotation.</text>
</comment>
<evidence type="ECO:0000256" key="3">
    <source>
        <dbReference type="ARBA" id="ARBA00022676"/>
    </source>
</evidence>
<dbReference type="EC" id="2.4.1.227" evidence="10"/>
<dbReference type="PANTHER" id="PTHR21015:SF27">
    <property type="entry name" value="UDP-N-ACETYLGLUCOSAMINE--N-ACETYLMURAMYL-(PENTAPEPTIDE) PYROPHOSPHORYL-UNDECAPRENOL N-ACETYLGLUCOSAMINE TRANSFERASE"/>
    <property type="match status" value="1"/>
</dbReference>
<dbReference type="Gene3D" id="3.40.50.2000">
    <property type="entry name" value="Glycogen Phosphorylase B"/>
    <property type="match status" value="2"/>
</dbReference>
<protein>
    <recommendedName>
        <fullName evidence="10">UDP-N-acetylglucosamine--N-acetylmuramyl-(pentapeptide) pyrophosphoryl-undecaprenol N-acetylglucosamine transferase</fullName>
        <ecNumber evidence="10">2.4.1.227</ecNumber>
    </recommendedName>
    <alternativeName>
        <fullName evidence="10">Undecaprenyl-PP-MurNAc-pentapeptide-UDPGlcNAc GlcNAc transferase</fullName>
    </alternativeName>
</protein>
<dbReference type="Pfam" id="PF03033">
    <property type="entry name" value="Glyco_transf_28"/>
    <property type="match status" value="1"/>
</dbReference>
<organism evidence="13 14">
    <name type="scientific">Candidatus Roizmanbacteria bacterium GW2011_GWA2_32_13</name>
    <dbReference type="NCBI Taxonomy" id="1618475"/>
    <lineage>
        <taxon>Bacteria</taxon>
        <taxon>Candidatus Roizmaniibacteriota</taxon>
    </lineage>
</organism>
<comment type="pathway">
    <text evidence="10">Cell wall biogenesis; peptidoglycan biosynthesis.</text>
</comment>
<evidence type="ECO:0000256" key="2">
    <source>
        <dbReference type="ARBA" id="ARBA00022618"/>
    </source>
</evidence>
<evidence type="ECO:0000256" key="1">
    <source>
        <dbReference type="ARBA" id="ARBA00022475"/>
    </source>
</evidence>
<name>A0A0G0BYU6_9BACT</name>
<dbReference type="InterPro" id="IPR004276">
    <property type="entry name" value="GlycoTrans_28_N"/>
</dbReference>
<gene>
    <name evidence="10" type="primary">murG</name>
    <name evidence="13" type="ORF">UR23_C0022G0002</name>
</gene>
<dbReference type="Pfam" id="PF04101">
    <property type="entry name" value="Glyco_tran_28_C"/>
    <property type="match status" value="1"/>
</dbReference>
<comment type="catalytic activity">
    <reaction evidence="10">
        <text>di-trans,octa-cis-undecaprenyl diphospho-N-acetyl-alpha-D-muramoyl-L-alanyl-D-glutamyl-meso-2,6-diaminopimeloyl-D-alanyl-D-alanine + UDP-N-acetyl-alpha-D-glucosamine = di-trans,octa-cis-undecaprenyl diphospho-[N-acetyl-alpha-D-glucosaminyl-(1-&gt;4)]-N-acetyl-alpha-D-muramoyl-L-alanyl-D-glutamyl-meso-2,6-diaminopimeloyl-D-alanyl-D-alanine + UDP + H(+)</text>
        <dbReference type="Rhea" id="RHEA:31227"/>
        <dbReference type="ChEBI" id="CHEBI:15378"/>
        <dbReference type="ChEBI" id="CHEBI:57705"/>
        <dbReference type="ChEBI" id="CHEBI:58223"/>
        <dbReference type="ChEBI" id="CHEBI:61387"/>
        <dbReference type="ChEBI" id="CHEBI:61388"/>
        <dbReference type="EC" id="2.4.1.227"/>
    </reaction>
</comment>
<keyword evidence="6 10" id="KW-0573">Peptidoglycan synthesis</keyword>
<dbReference type="GO" id="GO:0005975">
    <property type="term" value="P:carbohydrate metabolic process"/>
    <property type="evidence" value="ECO:0007669"/>
    <property type="project" value="InterPro"/>
</dbReference>
<dbReference type="GO" id="GO:0009252">
    <property type="term" value="P:peptidoglycan biosynthetic process"/>
    <property type="evidence" value="ECO:0007669"/>
    <property type="project" value="UniProtKB-UniRule"/>
</dbReference>
<evidence type="ECO:0000256" key="4">
    <source>
        <dbReference type="ARBA" id="ARBA00022679"/>
    </source>
</evidence>
<sequence>MIKILFTAGGTGGHIYPIVSVVREIKKIAQDRNLQIKMYFMGNTFFCKQELRAEGVKIIYLPGGKLTRYFSIKSPWELLKTLFDIIESLIIIWFIMPDVILSKGGPGSLSVGFVGRIYGSRLIIHDSDSIPGLTNRILGRIANYIAISFPEAGIYFNKNKVIMTGNPIRLSLLYGKKQENKKRKTIFFMGGSQGADALNNLVKESLRDLLKKYVIYHSVGKNNYQKLIKNLKEVYNIDITKEKNYKIRAYFNEIEIVYIYAQSDLVVARAGAGDIFEIAALGLPSILIPLPESASDHQRKNAFYYARSKACVVIEQENFKPSILLDQINNILNNQELYKEMSVAAKNFAKPEAAKNLAKFLIEN</sequence>
<evidence type="ECO:0000256" key="10">
    <source>
        <dbReference type="HAMAP-Rule" id="MF_00033"/>
    </source>
</evidence>
<evidence type="ECO:0000256" key="8">
    <source>
        <dbReference type="ARBA" id="ARBA00023306"/>
    </source>
</evidence>
<comment type="subcellular location">
    <subcellularLocation>
        <location evidence="10">Cell membrane</location>
        <topology evidence="10">Peripheral membrane protein</topology>
        <orientation evidence="10">Cytoplasmic side</orientation>
    </subcellularLocation>
</comment>
<dbReference type="AlphaFoldDB" id="A0A0G0BYU6"/>
<comment type="caution">
    <text evidence="13">The sequence shown here is derived from an EMBL/GenBank/DDBJ whole genome shotgun (WGS) entry which is preliminary data.</text>
</comment>
<keyword evidence="3 10" id="KW-0328">Glycosyltransferase</keyword>
<feature type="binding site" evidence="10">
    <location>
        <position position="298"/>
    </location>
    <ligand>
        <name>UDP-N-acetyl-alpha-D-glucosamine</name>
        <dbReference type="ChEBI" id="CHEBI:57705"/>
    </ligand>
</feature>
<evidence type="ECO:0000256" key="7">
    <source>
        <dbReference type="ARBA" id="ARBA00023136"/>
    </source>
</evidence>
<feature type="binding site" evidence="10">
    <location>
        <position position="169"/>
    </location>
    <ligand>
        <name>UDP-N-acetyl-alpha-D-glucosamine</name>
        <dbReference type="ChEBI" id="CHEBI:57705"/>
    </ligand>
</feature>
<dbReference type="EMBL" id="LBOK01000022">
    <property type="protein sequence ID" value="KKP36252.1"/>
    <property type="molecule type" value="Genomic_DNA"/>
</dbReference>
<dbReference type="GO" id="GO:0008360">
    <property type="term" value="P:regulation of cell shape"/>
    <property type="evidence" value="ECO:0007669"/>
    <property type="project" value="UniProtKB-KW"/>
</dbReference>
<feature type="binding site" evidence="10">
    <location>
        <position position="192"/>
    </location>
    <ligand>
        <name>UDP-N-acetyl-alpha-D-glucosamine</name>
        <dbReference type="ChEBI" id="CHEBI:57705"/>
    </ligand>
</feature>
<proteinExistence type="inferred from homology"/>
<evidence type="ECO:0000259" key="11">
    <source>
        <dbReference type="Pfam" id="PF03033"/>
    </source>
</evidence>
<keyword evidence="4 10" id="KW-0808">Transferase</keyword>
<evidence type="ECO:0000313" key="14">
    <source>
        <dbReference type="Proteomes" id="UP000034349"/>
    </source>
</evidence>
<keyword evidence="5 10" id="KW-0133">Cell shape</keyword>
<dbReference type="UniPathway" id="UPA00219"/>
<evidence type="ECO:0000313" key="13">
    <source>
        <dbReference type="EMBL" id="KKP36252.1"/>
    </source>
</evidence>
<dbReference type="PATRIC" id="fig|1618475.3.peg.292"/>
<comment type="similarity">
    <text evidence="10">Belongs to the glycosyltransferase 28 family. MurG subfamily.</text>
</comment>
<feature type="binding site" evidence="10">
    <location>
        <begin position="11"/>
        <end position="13"/>
    </location>
    <ligand>
        <name>UDP-N-acetyl-alpha-D-glucosamine</name>
        <dbReference type="ChEBI" id="CHEBI:57705"/>
    </ligand>
</feature>
<reference evidence="13 14" key="1">
    <citation type="journal article" date="2015" name="Nature">
        <title>rRNA introns, odd ribosomes, and small enigmatic genomes across a large radiation of phyla.</title>
        <authorList>
            <person name="Brown C.T."/>
            <person name="Hug L.A."/>
            <person name="Thomas B.C."/>
            <person name="Sharon I."/>
            <person name="Castelle C.J."/>
            <person name="Singh A."/>
            <person name="Wilkins M.J."/>
            <person name="Williams K.H."/>
            <person name="Banfield J.F."/>
        </authorList>
    </citation>
    <scope>NUCLEOTIDE SEQUENCE [LARGE SCALE GENOMIC DNA]</scope>
</reference>
<dbReference type="SUPFAM" id="SSF53756">
    <property type="entry name" value="UDP-Glycosyltransferase/glycogen phosphorylase"/>
    <property type="match status" value="1"/>
</dbReference>
<evidence type="ECO:0000256" key="5">
    <source>
        <dbReference type="ARBA" id="ARBA00022960"/>
    </source>
</evidence>
<keyword evidence="8 10" id="KW-0131">Cell cycle</keyword>
<dbReference type="Proteomes" id="UP000034349">
    <property type="component" value="Unassembled WGS sequence"/>
</dbReference>
<dbReference type="GO" id="GO:0071555">
    <property type="term" value="P:cell wall organization"/>
    <property type="evidence" value="ECO:0007669"/>
    <property type="project" value="UniProtKB-KW"/>
</dbReference>
<dbReference type="HAMAP" id="MF_00033">
    <property type="entry name" value="MurG"/>
    <property type="match status" value="1"/>
</dbReference>
<evidence type="ECO:0000259" key="12">
    <source>
        <dbReference type="Pfam" id="PF04101"/>
    </source>
</evidence>
<keyword evidence="9 10" id="KW-0961">Cell wall biogenesis/degradation</keyword>
<dbReference type="GO" id="GO:0051301">
    <property type="term" value="P:cell division"/>
    <property type="evidence" value="ECO:0007669"/>
    <property type="project" value="UniProtKB-KW"/>
</dbReference>
<dbReference type="InterPro" id="IPR006009">
    <property type="entry name" value="GlcNAc_MurG"/>
</dbReference>
<dbReference type="CDD" id="cd03785">
    <property type="entry name" value="GT28_MurG"/>
    <property type="match status" value="1"/>
</dbReference>
<keyword evidence="1 10" id="KW-1003">Cell membrane</keyword>
<dbReference type="GO" id="GO:0005886">
    <property type="term" value="C:plasma membrane"/>
    <property type="evidence" value="ECO:0007669"/>
    <property type="project" value="UniProtKB-SubCell"/>
</dbReference>
<dbReference type="PANTHER" id="PTHR21015">
    <property type="entry name" value="UDP-N-ACETYLGLUCOSAMINE--N-ACETYLMURAMYL-(PENTAPEPTIDE) PYROPHOSPHORYL-UNDECAPRENOL N-ACETYLGLUCOSAMINE TRANSFERASE 1"/>
    <property type="match status" value="1"/>
</dbReference>
<evidence type="ECO:0000256" key="6">
    <source>
        <dbReference type="ARBA" id="ARBA00022984"/>
    </source>
</evidence>
<keyword evidence="2 10" id="KW-0132">Cell division</keyword>
<comment type="function">
    <text evidence="10">Cell wall formation. Catalyzes the transfer of a GlcNAc subunit on undecaprenyl-pyrophosphoryl-MurNAc-pentapeptide (lipid intermediate I) to form undecaprenyl-pyrophosphoryl-MurNAc-(pentapeptide)GlcNAc (lipid intermediate II).</text>
</comment>
<dbReference type="GO" id="GO:0050511">
    <property type="term" value="F:undecaprenyldiphospho-muramoylpentapeptide beta-N-acetylglucosaminyltransferase activity"/>
    <property type="evidence" value="ECO:0007669"/>
    <property type="project" value="UniProtKB-UniRule"/>
</dbReference>
<evidence type="ECO:0000256" key="9">
    <source>
        <dbReference type="ARBA" id="ARBA00023316"/>
    </source>
</evidence>
<dbReference type="GO" id="GO:0051991">
    <property type="term" value="F:UDP-N-acetyl-D-glucosamine:N-acetylmuramoyl-L-alanyl-D-glutamyl-meso-2,6-diaminopimelyl-D-alanyl-D-alanine-diphosphoundecaprenol 4-beta-N-acetylglucosaminlytransferase activity"/>
    <property type="evidence" value="ECO:0007669"/>
    <property type="project" value="RHEA"/>
</dbReference>
<dbReference type="InterPro" id="IPR007235">
    <property type="entry name" value="Glyco_trans_28_C"/>
</dbReference>